<dbReference type="KEGG" id="cpi:Cpin_2659"/>
<accession>A0A979GTX2</accession>
<reference evidence="2" key="1">
    <citation type="submission" date="2009-08" db="EMBL/GenBank/DDBJ databases">
        <title>The complete genome of Chitinophaga pinensis DSM 2588.</title>
        <authorList>
            <consortium name="US DOE Joint Genome Institute (JGI-PGF)"/>
            <person name="Lucas S."/>
            <person name="Copeland A."/>
            <person name="Lapidus A."/>
            <person name="Glavina del Rio T."/>
            <person name="Dalin E."/>
            <person name="Tice H."/>
            <person name="Bruce D."/>
            <person name="Goodwin L."/>
            <person name="Pitluck S."/>
            <person name="Kyrpides N."/>
            <person name="Mavromatis K."/>
            <person name="Ivanova N."/>
            <person name="Mikhailova N."/>
            <person name="Sims D."/>
            <person name="Meinche L."/>
            <person name="Brettin T."/>
            <person name="Detter J.C."/>
            <person name="Han C."/>
            <person name="Larimer F."/>
            <person name="Land M."/>
            <person name="Hauser L."/>
            <person name="Markowitz V."/>
            <person name="Cheng J.-F."/>
            <person name="Hugenholtz P."/>
            <person name="Woyke T."/>
            <person name="Wu D."/>
            <person name="Spring S."/>
            <person name="Klenk H.-P."/>
            <person name="Eisen J.A."/>
        </authorList>
    </citation>
    <scope>NUCLEOTIDE SEQUENCE [LARGE SCALE GENOMIC DNA]</scope>
    <source>
        <strain evidence="2">ATCC 43595 / DSM 2588 / LMG 13176 / NBRC 15968 / NCIMB 11800 / UQM 2034</strain>
    </source>
</reference>
<gene>
    <name evidence="1" type="ordered locus">Cpin_2659</name>
</gene>
<dbReference type="Proteomes" id="UP000002215">
    <property type="component" value="Chromosome"/>
</dbReference>
<dbReference type="EMBL" id="CP001699">
    <property type="protein sequence ID" value="ACU60141.1"/>
    <property type="molecule type" value="Genomic_DNA"/>
</dbReference>
<organism evidence="1 2">
    <name type="scientific">Chitinophaga pinensis (strain ATCC 43595 / DSM 2588 / LMG 13176 / NBRC 15968 / NCIMB 11800 / UQM 2034)</name>
    <dbReference type="NCBI Taxonomy" id="485918"/>
    <lineage>
        <taxon>Bacteria</taxon>
        <taxon>Pseudomonadati</taxon>
        <taxon>Bacteroidota</taxon>
        <taxon>Chitinophagia</taxon>
        <taxon>Chitinophagales</taxon>
        <taxon>Chitinophagaceae</taxon>
        <taxon>Chitinophaga</taxon>
    </lineage>
</organism>
<proteinExistence type="predicted"/>
<reference evidence="1 2" key="2">
    <citation type="journal article" date="2010" name="Stand. Genomic Sci.">
        <title>Complete genome sequence of Chitinophaga pinensis type strain (UQM 2034).</title>
        <authorList>
            <person name="Glavina Del Rio T."/>
            <person name="Abt B."/>
            <person name="Spring S."/>
            <person name="Lapidus A."/>
            <person name="Nolan M."/>
            <person name="Tice H."/>
            <person name="Copeland A."/>
            <person name="Cheng J.F."/>
            <person name="Chen F."/>
            <person name="Bruce D."/>
            <person name="Goodwin L."/>
            <person name="Pitluck S."/>
            <person name="Ivanova N."/>
            <person name="Mavromatis K."/>
            <person name="Mikhailova N."/>
            <person name="Pati A."/>
            <person name="Chen A."/>
            <person name="Palaniappan K."/>
            <person name="Land M."/>
            <person name="Hauser L."/>
            <person name="Chang Y.J."/>
            <person name="Jeffries C.D."/>
            <person name="Chain P."/>
            <person name="Saunders E."/>
            <person name="Detter J.C."/>
            <person name="Brettin T."/>
            <person name="Rohde M."/>
            <person name="Goker M."/>
            <person name="Bristow J."/>
            <person name="Eisen J.A."/>
            <person name="Markowitz V."/>
            <person name="Hugenholtz P."/>
            <person name="Kyrpides N.C."/>
            <person name="Klenk H.P."/>
            <person name="Lucas S."/>
        </authorList>
    </citation>
    <scope>NUCLEOTIDE SEQUENCE [LARGE SCALE GENOMIC DNA]</scope>
    <source>
        <strain evidence="2">ATCC 43595 / DSM 2588 / LMG 13176 / NBRC 15968 / NCIMB 11800 / UQM 2034</strain>
    </source>
</reference>
<evidence type="ECO:0000313" key="1">
    <source>
        <dbReference type="EMBL" id="ACU60141.1"/>
    </source>
</evidence>
<name>A0A979GTX2_CHIPD</name>
<protein>
    <submittedName>
        <fullName evidence="1">Uncharacterized protein</fullName>
    </submittedName>
</protein>
<sequence>MEKNVSEPVYLFTMKGLVKQIITSVDEYYSTERLKEAFFLISKSENEDTVPEIVQVYIIGSGEDRPFQTLKCPFRVI</sequence>
<evidence type="ECO:0000313" key="2">
    <source>
        <dbReference type="Proteomes" id="UP000002215"/>
    </source>
</evidence>
<dbReference type="AlphaFoldDB" id="A0A979GTX2"/>